<dbReference type="InterPro" id="IPR001845">
    <property type="entry name" value="HTH_ArsR_DNA-bd_dom"/>
</dbReference>
<dbReference type="InterPro" id="IPR011991">
    <property type="entry name" value="ArsR-like_HTH"/>
</dbReference>
<evidence type="ECO:0000313" key="4">
    <source>
        <dbReference type="Proteomes" id="UP000199283"/>
    </source>
</evidence>
<dbReference type="PANTHER" id="PTHR38600:SF1">
    <property type="entry name" value="TRANSCRIPTIONAL REGULATORY PROTEIN"/>
    <property type="match status" value="1"/>
</dbReference>
<dbReference type="InterPro" id="IPR036388">
    <property type="entry name" value="WH-like_DNA-bd_sf"/>
</dbReference>
<dbReference type="InterPro" id="IPR013538">
    <property type="entry name" value="ASHA1/2-like_C"/>
</dbReference>
<dbReference type="Gene3D" id="3.30.530.20">
    <property type="match status" value="1"/>
</dbReference>
<comment type="similarity">
    <text evidence="1">Belongs to the AHA1 family.</text>
</comment>
<dbReference type="SMART" id="SM00418">
    <property type="entry name" value="HTH_ARSR"/>
    <property type="match status" value="1"/>
</dbReference>
<dbReference type="RefSeq" id="WP_092763274.1">
    <property type="nucleotide sequence ID" value="NZ_FNZQ01000004.1"/>
</dbReference>
<keyword evidence="4" id="KW-1185">Reference proteome</keyword>
<dbReference type="EMBL" id="FNZQ01000004">
    <property type="protein sequence ID" value="SEL35282.1"/>
    <property type="molecule type" value="Genomic_DNA"/>
</dbReference>
<dbReference type="GO" id="GO:0003700">
    <property type="term" value="F:DNA-binding transcription factor activity"/>
    <property type="evidence" value="ECO:0007669"/>
    <property type="project" value="InterPro"/>
</dbReference>
<evidence type="ECO:0000313" key="3">
    <source>
        <dbReference type="EMBL" id="SEL35282.1"/>
    </source>
</evidence>
<name>A0A1H7PHM9_9RHOB</name>
<dbReference type="SUPFAM" id="SSF46785">
    <property type="entry name" value="Winged helix' DNA-binding domain"/>
    <property type="match status" value="1"/>
</dbReference>
<dbReference type="Pfam" id="PF08327">
    <property type="entry name" value="AHSA1"/>
    <property type="match status" value="1"/>
</dbReference>
<dbReference type="Proteomes" id="UP000199283">
    <property type="component" value="Unassembled WGS sequence"/>
</dbReference>
<dbReference type="STRING" id="188906.SAMN04488526_2545"/>
<dbReference type="PROSITE" id="PS50987">
    <property type="entry name" value="HTH_ARSR_2"/>
    <property type="match status" value="1"/>
</dbReference>
<dbReference type="NCBIfam" id="NF033788">
    <property type="entry name" value="HTH_metalloreg"/>
    <property type="match status" value="1"/>
</dbReference>
<dbReference type="Pfam" id="PF12840">
    <property type="entry name" value="HTH_20"/>
    <property type="match status" value="1"/>
</dbReference>
<accession>A0A1H7PHM9</accession>
<evidence type="ECO:0000259" key="2">
    <source>
        <dbReference type="PROSITE" id="PS50987"/>
    </source>
</evidence>
<dbReference type="PANTHER" id="PTHR38600">
    <property type="entry name" value="TRANSCRIPTIONAL REGULATORY PROTEIN"/>
    <property type="match status" value="1"/>
</dbReference>
<dbReference type="CDD" id="cd00090">
    <property type="entry name" value="HTH_ARSR"/>
    <property type="match status" value="1"/>
</dbReference>
<evidence type="ECO:0000256" key="1">
    <source>
        <dbReference type="ARBA" id="ARBA00006817"/>
    </source>
</evidence>
<dbReference type="InterPro" id="IPR036390">
    <property type="entry name" value="WH_DNA-bd_sf"/>
</dbReference>
<dbReference type="OrthoDB" id="9815653at2"/>
<dbReference type="SUPFAM" id="SSF55961">
    <property type="entry name" value="Bet v1-like"/>
    <property type="match status" value="1"/>
</dbReference>
<gene>
    <name evidence="3" type="ORF">SAMN04488526_2545</name>
</gene>
<feature type="domain" description="HTH arsR-type" evidence="2">
    <location>
        <begin position="1"/>
        <end position="88"/>
    </location>
</feature>
<sequence>MDSIFKALADPSRRDLLDALRQTDGQTLSQLEAALPLSRFGVAKHLGVLETAGLVTRVKRGRFTHHYLNAVPLAEALGRWIEPYRVAPAVQGVLNLKAQMEDTMERRPDYVMRTYIRCTQDALWDALTDADQMAKYHFHASHVTRDGAALTYVAPDGNEMLICRETKLKPKTRIESIFEPRWAPDVPKSHFVWIIEPGDGQCRLTLEHYDIPPGGEGYADGWERIASGLKTFLENGKATKFAAAEA</sequence>
<reference evidence="3 4" key="1">
    <citation type="submission" date="2016-10" db="EMBL/GenBank/DDBJ databases">
        <authorList>
            <person name="de Groot N.N."/>
        </authorList>
    </citation>
    <scope>NUCLEOTIDE SEQUENCE [LARGE SCALE GENOMIC DNA]</scope>
    <source>
        <strain evidence="3 4">DSM 14858</strain>
    </source>
</reference>
<dbReference type="AlphaFoldDB" id="A0A1H7PHM9"/>
<protein>
    <submittedName>
        <fullName evidence="3">Transcriptional regulator, ArsR family</fullName>
    </submittedName>
</protein>
<dbReference type="PRINTS" id="PR00778">
    <property type="entry name" value="HTHARSR"/>
</dbReference>
<organism evidence="3 4">
    <name type="scientific">Jannaschia helgolandensis</name>
    <dbReference type="NCBI Taxonomy" id="188906"/>
    <lineage>
        <taxon>Bacteria</taxon>
        <taxon>Pseudomonadati</taxon>
        <taxon>Pseudomonadota</taxon>
        <taxon>Alphaproteobacteria</taxon>
        <taxon>Rhodobacterales</taxon>
        <taxon>Roseobacteraceae</taxon>
        <taxon>Jannaschia</taxon>
    </lineage>
</organism>
<dbReference type="Gene3D" id="1.10.10.10">
    <property type="entry name" value="Winged helix-like DNA-binding domain superfamily/Winged helix DNA-binding domain"/>
    <property type="match status" value="1"/>
</dbReference>
<dbReference type="InterPro" id="IPR023393">
    <property type="entry name" value="START-like_dom_sf"/>
</dbReference>
<proteinExistence type="inferred from homology"/>